<dbReference type="Gene3D" id="1.10.390.10">
    <property type="entry name" value="Neutral Protease Domain 2"/>
    <property type="match status" value="1"/>
</dbReference>
<dbReference type="EMBL" id="UINC01066421">
    <property type="protein sequence ID" value="SVB97117.1"/>
    <property type="molecule type" value="Genomic_DNA"/>
</dbReference>
<organism evidence="3">
    <name type="scientific">marine metagenome</name>
    <dbReference type="NCBI Taxonomy" id="408172"/>
    <lineage>
        <taxon>unclassified sequences</taxon>
        <taxon>metagenomes</taxon>
        <taxon>ecological metagenomes</taxon>
    </lineage>
</organism>
<evidence type="ECO:0000259" key="1">
    <source>
        <dbReference type="Pfam" id="PF05299"/>
    </source>
</evidence>
<dbReference type="Pfam" id="PF05299">
    <property type="entry name" value="Peptidase_M61"/>
    <property type="match status" value="1"/>
</dbReference>
<dbReference type="Gene3D" id="2.60.40.3650">
    <property type="match status" value="1"/>
</dbReference>
<dbReference type="InterPro" id="IPR027268">
    <property type="entry name" value="Peptidase_M4/M1_CTD_sf"/>
</dbReference>
<dbReference type="Pfam" id="PF17899">
    <property type="entry name" value="Peptidase_M61_N"/>
    <property type="match status" value="1"/>
</dbReference>
<gene>
    <name evidence="3" type="ORF">METZ01_LOCUS249971</name>
</gene>
<feature type="non-terminal residue" evidence="3">
    <location>
        <position position="315"/>
    </location>
</feature>
<sequence>MVLAAFCAVVPAAQGMEVSYTISVLRPTTGLVDISIEVRDAVGTSLDVAMPAWTPGGYGLMWWAKNVQEVSAQDGAGNALNTLQVDTSQWRINPTAPVVKVRYRLYIPKRLMDDTHVKLMGPSTFMYVVGKAPYPATGPVKLTIEAPEDWVIATGLEMMAARVYTAPDYDTFIDAPIQMADYLDKMTFTDHGANYEIYIRNPHNYDREDFSKKIKHIVSELGEMMGGVPYDRYVFLITGQNRRGGGLEHLNSTNISLKRYDSPSSSDYKRLVYVIAHEVFHAWNVKRIRPAILGPFDYTKPQHTRNLYVSEGITS</sequence>
<proteinExistence type="predicted"/>
<evidence type="ECO:0000259" key="2">
    <source>
        <dbReference type="Pfam" id="PF17899"/>
    </source>
</evidence>
<evidence type="ECO:0008006" key="4">
    <source>
        <dbReference type="Google" id="ProtNLM"/>
    </source>
</evidence>
<feature type="domain" description="Peptidase M61 N-terminal" evidence="2">
    <location>
        <begin position="19"/>
        <end position="180"/>
    </location>
</feature>
<dbReference type="InterPro" id="IPR040756">
    <property type="entry name" value="Peptidase_M61_N"/>
</dbReference>
<reference evidence="3" key="1">
    <citation type="submission" date="2018-05" db="EMBL/GenBank/DDBJ databases">
        <authorList>
            <person name="Lanie J.A."/>
            <person name="Ng W.-L."/>
            <person name="Kazmierczak K.M."/>
            <person name="Andrzejewski T.M."/>
            <person name="Davidsen T.M."/>
            <person name="Wayne K.J."/>
            <person name="Tettelin H."/>
            <person name="Glass J.I."/>
            <person name="Rusch D."/>
            <person name="Podicherti R."/>
            <person name="Tsui H.-C.T."/>
            <person name="Winkler M.E."/>
        </authorList>
    </citation>
    <scope>NUCLEOTIDE SEQUENCE</scope>
</reference>
<protein>
    <recommendedName>
        <fullName evidence="4">Peptidase M61 N-terminal domain-containing protein</fullName>
    </recommendedName>
</protein>
<feature type="domain" description="Peptidase M61 catalytic" evidence="1">
    <location>
        <begin position="272"/>
        <end position="315"/>
    </location>
</feature>
<name>A0A382ID00_9ZZZZ</name>
<dbReference type="InterPro" id="IPR007963">
    <property type="entry name" value="Peptidase_M61_catalytic"/>
</dbReference>
<evidence type="ECO:0000313" key="3">
    <source>
        <dbReference type="EMBL" id="SVB97117.1"/>
    </source>
</evidence>
<dbReference type="AlphaFoldDB" id="A0A382ID00"/>
<dbReference type="SUPFAM" id="SSF55486">
    <property type="entry name" value="Metalloproteases ('zincins'), catalytic domain"/>
    <property type="match status" value="1"/>
</dbReference>
<accession>A0A382ID00</accession>